<dbReference type="PROSITE" id="PS51123">
    <property type="entry name" value="OMPA_2"/>
    <property type="match status" value="2"/>
</dbReference>
<gene>
    <name evidence="4" type="ORF">K5I29_00705</name>
</gene>
<evidence type="ECO:0000259" key="3">
    <source>
        <dbReference type="PROSITE" id="PS51123"/>
    </source>
</evidence>
<feature type="chain" id="PRO_5046133086" evidence="2">
    <location>
        <begin position="19"/>
        <end position="268"/>
    </location>
</feature>
<evidence type="ECO:0000313" key="5">
    <source>
        <dbReference type="Proteomes" id="UP001163328"/>
    </source>
</evidence>
<dbReference type="PANTHER" id="PTHR30329">
    <property type="entry name" value="STATOR ELEMENT OF FLAGELLAR MOTOR COMPLEX"/>
    <property type="match status" value="1"/>
</dbReference>
<protein>
    <submittedName>
        <fullName evidence="4">OmpA family protein</fullName>
    </submittedName>
</protein>
<evidence type="ECO:0000256" key="2">
    <source>
        <dbReference type="SAM" id="SignalP"/>
    </source>
</evidence>
<accession>A0ABY6LYU6</accession>
<organism evidence="4 5">
    <name type="scientific">Flavobacterium agricola</name>
    <dbReference type="NCBI Taxonomy" id="2870839"/>
    <lineage>
        <taxon>Bacteria</taxon>
        <taxon>Pseudomonadati</taxon>
        <taxon>Bacteroidota</taxon>
        <taxon>Flavobacteriia</taxon>
        <taxon>Flavobacteriales</taxon>
        <taxon>Flavobacteriaceae</taxon>
        <taxon>Flavobacterium</taxon>
    </lineage>
</organism>
<proteinExistence type="predicted"/>
<feature type="signal peptide" evidence="2">
    <location>
        <begin position="1"/>
        <end position="18"/>
    </location>
</feature>
<dbReference type="CDD" id="cd07185">
    <property type="entry name" value="OmpA_C-like"/>
    <property type="match status" value="2"/>
</dbReference>
<dbReference type="Pfam" id="PF00691">
    <property type="entry name" value="OmpA"/>
    <property type="match status" value="2"/>
</dbReference>
<feature type="domain" description="OmpA-like" evidence="3">
    <location>
        <begin position="154"/>
        <end position="268"/>
    </location>
</feature>
<dbReference type="Gene3D" id="3.30.1330.60">
    <property type="entry name" value="OmpA-like domain"/>
    <property type="match status" value="2"/>
</dbReference>
<dbReference type="SUPFAM" id="SSF103088">
    <property type="entry name" value="OmpA-like"/>
    <property type="match status" value="2"/>
</dbReference>
<dbReference type="InterPro" id="IPR036737">
    <property type="entry name" value="OmpA-like_sf"/>
</dbReference>
<keyword evidence="2" id="KW-0732">Signal</keyword>
<sequence>MKKLFVLCCVVCLQIVTAQNKFTVYFDTDKYELSEPQVDSLANWIKQNRSSKIISMHGFTDQVGTVIYNDTLSQKRVQNMYHLLKPYLQIRDDFELQSFGKNHDLEKDQAKNRRVDIFYLKEDELALENQILGIQRQPISPHATLAEKVNNAWVGDKIELPNIYFRIDTFAMLPQSKPIMDELANILLQNPNLVIEVQGHICCQPRDTRDLSTQRAKQIKRVLMRYGVKEHQVRFKGLGSTQPRFTIPEQSEAERAANRRVEIEIIKN</sequence>
<evidence type="ECO:0000313" key="4">
    <source>
        <dbReference type="EMBL" id="UYW01503.1"/>
    </source>
</evidence>
<keyword evidence="5" id="KW-1185">Reference proteome</keyword>
<dbReference type="PANTHER" id="PTHR30329:SF21">
    <property type="entry name" value="LIPOPROTEIN YIAD-RELATED"/>
    <property type="match status" value="1"/>
</dbReference>
<evidence type="ECO:0000256" key="1">
    <source>
        <dbReference type="PROSITE-ProRule" id="PRU00473"/>
    </source>
</evidence>
<dbReference type="EMBL" id="CP081495">
    <property type="protein sequence ID" value="UYW01503.1"/>
    <property type="molecule type" value="Genomic_DNA"/>
</dbReference>
<dbReference type="InterPro" id="IPR006665">
    <property type="entry name" value="OmpA-like"/>
</dbReference>
<dbReference type="InterPro" id="IPR050330">
    <property type="entry name" value="Bact_OuterMem_StrucFunc"/>
</dbReference>
<feature type="domain" description="OmpA-like" evidence="3">
    <location>
        <begin position="13"/>
        <end position="123"/>
    </location>
</feature>
<dbReference type="Proteomes" id="UP001163328">
    <property type="component" value="Chromosome"/>
</dbReference>
<dbReference type="RefSeq" id="WP_264433976.1">
    <property type="nucleotide sequence ID" value="NZ_CP081495.1"/>
</dbReference>
<reference evidence="4" key="1">
    <citation type="submission" date="2021-08" db="EMBL/GenBank/DDBJ databases">
        <title>Flavobacterium sp. strain CC-SYL302.</title>
        <authorList>
            <person name="Lin S.-Y."/>
            <person name="Lee T.-H."/>
            <person name="Young C.-C."/>
        </authorList>
    </citation>
    <scope>NUCLEOTIDE SEQUENCE</scope>
    <source>
        <strain evidence="4">CC-SYL302</strain>
    </source>
</reference>
<name>A0ABY6LYU6_9FLAO</name>
<keyword evidence="1" id="KW-0472">Membrane</keyword>